<dbReference type="AlphaFoldDB" id="Q2RR12"/>
<dbReference type="EnsemblBacteria" id="ABC23433">
    <property type="protein sequence ID" value="ABC23433"/>
    <property type="gene ID" value="Rru_A2636"/>
</dbReference>
<reference evidence="6 7" key="1">
    <citation type="journal article" date="2011" name="Stand. Genomic Sci.">
        <title>Complete genome sequence of Rhodospirillum rubrum type strain (S1).</title>
        <authorList>
            <person name="Munk A.C."/>
            <person name="Copeland A."/>
            <person name="Lucas S."/>
            <person name="Lapidus A."/>
            <person name="Del Rio T.G."/>
            <person name="Barry K."/>
            <person name="Detter J.C."/>
            <person name="Hammon N."/>
            <person name="Israni S."/>
            <person name="Pitluck S."/>
            <person name="Brettin T."/>
            <person name="Bruce D."/>
            <person name="Han C."/>
            <person name="Tapia R."/>
            <person name="Gilna P."/>
            <person name="Schmutz J."/>
            <person name="Larimer F."/>
            <person name="Land M."/>
            <person name="Kyrpides N.C."/>
            <person name="Mavromatis K."/>
            <person name="Richardson P."/>
            <person name="Rohde M."/>
            <person name="Goker M."/>
            <person name="Klenk H.P."/>
            <person name="Zhang Y."/>
            <person name="Roberts G.P."/>
            <person name="Reslewic S."/>
            <person name="Schwartz D.C."/>
        </authorList>
    </citation>
    <scope>NUCLEOTIDE SEQUENCE [LARGE SCALE GENOMIC DNA]</scope>
    <source>
        <strain evidence="7">ATCC 11170 / ATH 1.1.1 / DSM 467 / LMG 4362 / NCIMB 8255 / S1</strain>
    </source>
</reference>
<evidence type="ECO:0000313" key="6">
    <source>
        <dbReference type="EMBL" id="ABC23433.1"/>
    </source>
</evidence>
<dbReference type="PROSITE" id="PS51063">
    <property type="entry name" value="HTH_CRP_2"/>
    <property type="match status" value="1"/>
</dbReference>
<organism evidence="6 7">
    <name type="scientific">Rhodospirillum rubrum (strain ATCC 11170 / ATH 1.1.1 / DSM 467 / LMG 4362 / NCIMB 8255 / S1)</name>
    <dbReference type="NCBI Taxonomy" id="269796"/>
    <lineage>
        <taxon>Bacteria</taxon>
        <taxon>Pseudomonadati</taxon>
        <taxon>Pseudomonadota</taxon>
        <taxon>Alphaproteobacteria</taxon>
        <taxon>Rhodospirillales</taxon>
        <taxon>Rhodospirillaceae</taxon>
        <taxon>Rhodospirillum</taxon>
    </lineage>
</organism>
<dbReference type="Pfam" id="PF13545">
    <property type="entry name" value="HTH_Crp_2"/>
    <property type="match status" value="1"/>
</dbReference>
<dbReference type="Gene3D" id="1.10.10.10">
    <property type="entry name" value="Winged helix-like DNA-binding domain superfamily/Winged helix DNA-binding domain"/>
    <property type="match status" value="1"/>
</dbReference>
<dbReference type="InterPro" id="IPR036388">
    <property type="entry name" value="WH-like_DNA-bd_sf"/>
</dbReference>
<dbReference type="PANTHER" id="PTHR24567:SF74">
    <property type="entry name" value="HTH-TYPE TRANSCRIPTIONAL REGULATOR ARCR"/>
    <property type="match status" value="1"/>
</dbReference>
<evidence type="ECO:0000313" key="7">
    <source>
        <dbReference type="Proteomes" id="UP000001929"/>
    </source>
</evidence>
<feature type="domain" description="Cyclic nucleotide-binding" evidence="4">
    <location>
        <begin position="20"/>
        <end position="140"/>
    </location>
</feature>
<dbReference type="GO" id="GO:0003677">
    <property type="term" value="F:DNA binding"/>
    <property type="evidence" value="ECO:0007669"/>
    <property type="project" value="UniProtKB-KW"/>
</dbReference>
<evidence type="ECO:0000256" key="3">
    <source>
        <dbReference type="ARBA" id="ARBA00023163"/>
    </source>
</evidence>
<protein>
    <submittedName>
        <fullName evidence="6">Transcriptional regulator, Crp/Fnr family</fullName>
    </submittedName>
</protein>
<evidence type="ECO:0000259" key="5">
    <source>
        <dbReference type="PROSITE" id="PS51063"/>
    </source>
</evidence>
<dbReference type="GO" id="GO:0003700">
    <property type="term" value="F:DNA-binding transcription factor activity"/>
    <property type="evidence" value="ECO:0007669"/>
    <property type="project" value="TreeGrafter"/>
</dbReference>
<dbReference type="GO" id="GO:0005829">
    <property type="term" value="C:cytosol"/>
    <property type="evidence" value="ECO:0007669"/>
    <property type="project" value="TreeGrafter"/>
</dbReference>
<dbReference type="InterPro" id="IPR014710">
    <property type="entry name" value="RmlC-like_jellyroll"/>
</dbReference>
<dbReference type="SUPFAM" id="SSF46785">
    <property type="entry name" value="Winged helix' DNA-binding domain"/>
    <property type="match status" value="1"/>
</dbReference>
<name>Q2RR12_RHORT</name>
<dbReference type="InterPro" id="IPR050397">
    <property type="entry name" value="Env_Response_Regulators"/>
</dbReference>
<dbReference type="PANTHER" id="PTHR24567">
    <property type="entry name" value="CRP FAMILY TRANSCRIPTIONAL REGULATORY PROTEIN"/>
    <property type="match status" value="1"/>
</dbReference>
<dbReference type="Proteomes" id="UP000001929">
    <property type="component" value="Chromosome"/>
</dbReference>
<dbReference type="RefSeq" id="WP_011390386.1">
    <property type="nucleotide sequence ID" value="NC_007643.1"/>
</dbReference>
<gene>
    <name evidence="6" type="ordered locus">Rru_A2636</name>
</gene>
<dbReference type="SMART" id="SM00100">
    <property type="entry name" value="cNMP"/>
    <property type="match status" value="1"/>
</dbReference>
<evidence type="ECO:0000259" key="4">
    <source>
        <dbReference type="PROSITE" id="PS50042"/>
    </source>
</evidence>
<accession>Q2RR12</accession>
<dbReference type="Pfam" id="PF00027">
    <property type="entry name" value="cNMP_binding"/>
    <property type="match status" value="1"/>
</dbReference>
<dbReference type="KEGG" id="rru:Rru_A2636"/>
<dbReference type="Gene3D" id="2.60.120.10">
    <property type="entry name" value="Jelly Rolls"/>
    <property type="match status" value="1"/>
</dbReference>
<dbReference type="PROSITE" id="PS50042">
    <property type="entry name" value="CNMP_BINDING_3"/>
    <property type="match status" value="1"/>
</dbReference>
<dbReference type="InterPro" id="IPR012318">
    <property type="entry name" value="HTH_CRP"/>
</dbReference>
<dbReference type="STRING" id="269796.Rru_A2636"/>
<keyword evidence="3" id="KW-0804">Transcription</keyword>
<dbReference type="PATRIC" id="fig|269796.9.peg.2746"/>
<dbReference type="eggNOG" id="COG0664">
    <property type="taxonomic scope" value="Bacteria"/>
</dbReference>
<dbReference type="SUPFAM" id="SSF51206">
    <property type="entry name" value="cAMP-binding domain-like"/>
    <property type="match status" value="1"/>
</dbReference>
<dbReference type="EMBL" id="CP000230">
    <property type="protein sequence ID" value="ABC23433.1"/>
    <property type="molecule type" value="Genomic_DNA"/>
</dbReference>
<evidence type="ECO:0000256" key="1">
    <source>
        <dbReference type="ARBA" id="ARBA00023015"/>
    </source>
</evidence>
<keyword evidence="1" id="KW-0805">Transcription regulation</keyword>
<dbReference type="InterPro" id="IPR018490">
    <property type="entry name" value="cNMP-bd_dom_sf"/>
</dbReference>
<keyword evidence="7" id="KW-1185">Reference proteome</keyword>
<dbReference type="PhylomeDB" id="Q2RR12"/>
<evidence type="ECO:0000256" key="2">
    <source>
        <dbReference type="ARBA" id="ARBA00023125"/>
    </source>
</evidence>
<dbReference type="InterPro" id="IPR036390">
    <property type="entry name" value="WH_DNA-bd_sf"/>
</dbReference>
<keyword evidence="2" id="KW-0238">DNA-binding</keyword>
<feature type="domain" description="HTH crp-type" evidence="5">
    <location>
        <begin position="154"/>
        <end position="222"/>
    </location>
</feature>
<sequence>MTQTRPCEAADLARLSNAPLFAALDPQRRQTLARCAQVMRTRGPTLLFSHGDPADAFYGVLEGQVRLTTLTAEGAESVIALIEPGDTFAEAAIVGACRFPVAAQAEAGSLLVRVDGAGFLRLLRDDPGLLRGLLAGLIRRQTDLVHEIHFLKSTSPAQRLASYLLSLLESGAWPGHGRLPVAKHLIASRIGIEPESLSRALARLADQGILGPGPDLTVENPQALRAACAAGPRL</sequence>
<dbReference type="CDD" id="cd00038">
    <property type="entry name" value="CAP_ED"/>
    <property type="match status" value="1"/>
</dbReference>
<dbReference type="HOGENOM" id="CLU_075053_4_0_5"/>
<proteinExistence type="predicted"/>
<dbReference type="InterPro" id="IPR000595">
    <property type="entry name" value="cNMP-bd_dom"/>
</dbReference>